<accession>A0A1F6XN66</accession>
<dbReference type="EMBL" id="MFVE01000005">
    <property type="protein sequence ID" value="OGI95448.1"/>
    <property type="molecule type" value="Genomic_DNA"/>
</dbReference>
<evidence type="ECO:0000313" key="1">
    <source>
        <dbReference type="EMBL" id="OGI95448.1"/>
    </source>
</evidence>
<dbReference type="STRING" id="1801780.A2917_02715"/>
<name>A0A1F6XN66_9BACT</name>
<dbReference type="AlphaFoldDB" id="A0A1F6XN66"/>
<organism evidence="1 2">
    <name type="scientific">Candidatus Nomurabacteria bacterium RIFCSPLOWO2_01_FULL_42_17</name>
    <dbReference type="NCBI Taxonomy" id="1801780"/>
    <lineage>
        <taxon>Bacteria</taxon>
        <taxon>Candidatus Nomuraibacteriota</taxon>
    </lineage>
</organism>
<dbReference type="Proteomes" id="UP000178104">
    <property type="component" value="Unassembled WGS sequence"/>
</dbReference>
<protein>
    <submittedName>
        <fullName evidence="1">Uncharacterized protein</fullName>
    </submittedName>
</protein>
<sequence length="224" mass="25935">MKLIEKEKARVLRKKGYSINQIVKEAGLTKSSVSLWVRDIILTKEQKKGLSERGRSVESIEKRRLIRLSNEQAKRQIIIDAAKKDFNYISLEHLKLIGIILYLGEGGKTERGTARLSNSDPIVIKMMMRFFREICKVPEEKFRGNIHTFAHADVEKTEKYWSKIAGISRNQFQKTYIKPSSASLQKRFTLPFGTFSINISDTKLFLTIKGWIERIKELTISEKI</sequence>
<evidence type="ECO:0000313" key="2">
    <source>
        <dbReference type="Proteomes" id="UP000178104"/>
    </source>
</evidence>
<reference evidence="1 2" key="1">
    <citation type="journal article" date="2016" name="Nat. Commun.">
        <title>Thousands of microbial genomes shed light on interconnected biogeochemical processes in an aquifer system.</title>
        <authorList>
            <person name="Anantharaman K."/>
            <person name="Brown C.T."/>
            <person name="Hug L.A."/>
            <person name="Sharon I."/>
            <person name="Castelle C.J."/>
            <person name="Probst A.J."/>
            <person name="Thomas B.C."/>
            <person name="Singh A."/>
            <person name="Wilkins M.J."/>
            <person name="Karaoz U."/>
            <person name="Brodie E.L."/>
            <person name="Williams K.H."/>
            <person name="Hubbard S.S."/>
            <person name="Banfield J.F."/>
        </authorList>
    </citation>
    <scope>NUCLEOTIDE SEQUENCE [LARGE SCALE GENOMIC DNA]</scope>
</reference>
<gene>
    <name evidence="1" type="ORF">A2917_02715</name>
</gene>
<proteinExistence type="predicted"/>
<comment type="caution">
    <text evidence="1">The sequence shown here is derived from an EMBL/GenBank/DDBJ whole genome shotgun (WGS) entry which is preliminary data.</text>
</comment>